<proteinExistence type="predicted"/>
<dbReference type="AlphaFoldDB" id="A0A484L5Q4"/>
<organism evidence="1 2">
    <name type="scientific">Cuscuta campestris</name>
    <dbReference type="NCBI Taxonomy" id="132261"/>
    <lineage>
        <taxon>Eukaryota</taxon>
        <taxon>Viridiplantae</taxon>
        <taxon>Streptophyta</taxon>
        <taxon>Embryophyta</taxon>
        <taxon>Tracheophyta</taxon>
        <taxon>Spermatophyta</taxon>
        <taxon>Magnoliopsida</taxon>
        <taxon>eudicotyledons</taxon>
        <taxon>Gunneridae</taxon>
        <taxon>Pentapetalae</taxon>
        <taxon>asterids</taxon>
        <taxon>lamiids</taxon>
        <taxon>Solanales</taxon>
        <taxon>Convolvulaceae</taxon>
        <taxon>Cuscuteae</taxon>
        <taxon>Cuscuta</taxon>
        <taxon>Cuscuta subgen. Grammica</taxon>
        <taxon>Cuscuta sect. Cleistogrammica</taxon>
    </lineage>
</organism>
<name>A0A484L5Q4_9ASTE</name>
<reference evidence="1 2" key="1">
    <citation type="submission" date="2018-04" db="EMBL/GenBank/DDBJ databases">
        <authorList>
            <person name="Vogel A."/>
        </authorList>
    </citation>
    <scope>NUCLEOTIDE SEQUENCE [LARGE SCALE GENOMIC DNA]</scope>
</reference>
<dbReference type="EMBL" id="OOIL02001046">
    <property type="protein sequence ID" value="VFQ71646.1"/>
    <property type="molecule type" value="Genomic_DNA"/>
</dbReference>
<protein>
    <submittedName>
        <fullName evidence="1">Uncharacterized protein</fullName>
    </submittedName>
</protein>
<dbReference type="Proteomes" id="UP000595140">
    <property type="component" value="Unassembled WGS sequence"/>
</dbReference>
<gene>
    <name evidence="1" type="ORF">CCAM_LOCUS13422</name>
</gene>
<keyword evidence="2" id="KW-1185">Reference proteome</keyword>
<accession>A0A484L5Q4</accession>
<evidence type="ECO:0000313" key="1">
    <source>
        <dbReference type="EMBL" id="VFQ71646.1"/>
    </source>
</evidence>
<sequence>MNEFFVKPEAPDEKGAAEIAIGLLHARRRMTIDKDFTLIPKLHGIVHVIPRFFLITSELISYPLINLRVECVED</sequence>
<evidence type="ECO:0000313" key="2">
    <source>
        <dbReference type="Proteomes" id="UP000595140"/>
    </source>
</evidence>